<keyword evidence="6 23" id="KW-0436">Ligase</keyword>
<evidence type="ECO:0000259" key="22">
    <source>
        <dbReference type="PROSITE" id="PS50172"/>
    </source>
</evidence>
<dbReference type="SUPFAM" id="SSF50249">
    <property type="entry name" value="Nucleic acid-binding proteins"/>
    <property type="match status" value="1"/>
</dbReference>
<dbReference type="InterPro" id="IPR001357">
    <property type="entry name" value="BRCT_dom"/>
</dbReference>
<feature type="domain" description="BRCT" evidence="22">
    <location>
        <begin position="663"/>
        <end position="740"/>
    </location>
</feature>
<dbReference type="InterPro" id="IPR012310">
    <property type="entry name" value="DNA_ligase_ATP-dep_cent"/>
</dbReference>
<dbReference type="Pfam" id="PF01068">
    <property type="entry name" value="DNA_ligase_A_M"/>
    <property type="match status" value="1"/>
</dbReference>
<reference evidence="23" key="1">
    <citation type="submission" date="2021-05" db="EMBL/GenBank/DDBJ databases">
        <authorList>
            <person name="Alioto T."/>
            <person name="Alioto T."/>
            <person name="Gomez Garrido J."/>
        </authorList>
    </citation>
    <scope>NUCLEOTIDE SEQUENCE</scope>
</reference>
<evidence type="ECO:0000256" key="13">
    <source>
        <dbReference type="ARBA" id="ARBA00023172"/>
    </source>
</evidence>
<keyword evidence="14" id="KW-0234">DNA repair</keyword>
<feature type="domain" description="ATP-dependent DNA ligase family profile" evidence="21">
    <location>
        <begin position="361"/>
        <end position="493"/>
    </location>
</feature>
<dbReference type="PROSITE" id="PS50160">
    <property type="entry name" value="DNA_LIGASE_A3"/>
    <property type="match status" value="1"/>
</dbReference>
<dbReference type="EMBL" id="HBUE01010749">
    <property type="protein sequence ID" value="CAG6448312.1"/>
    <property type="molecule type" value="Transcribed_RNA"/>
</dbReference>
<dbReference type="EMBL" id="HBUE01010746">
    <property type="protein sequence ID" value="CAG6448309.1"/>
    <property type="molecule type" value="Transcribed_RNA"/>
</dbReference>
<sequence length="929" mass="104546">MSKVDCISQRVKFSEISSILEKVKAATGAKRDELLRRYFASFEQFRREFQRENNGKARSSIFPVLRLLLPGADRERDSYGVRVKSLRDLYIKVLGISESSTEARKLSGYDEETGGGGTSSSEDFADRVFRLMQGRCPPEGSLTVWEVNERLDAIGGHYVNGERRRIGEELERLVGGMSQVDQKWLIRILLKNLRLGMSQVKILGVYHAKAGRLYDRFSNLSKVCEVVESGEGLEELGEGGGSVELFHPVKPMLCQRVDLKLVDGMLKRDEFWLETKMDGERFQIHKDGVVFKYFSRNSYEYSEVFGVNRNQVGSTLTPFLADLLASNVQSVILDGEMMVFDKVALIYRDKSENTDVKAVKSDNPTLRPCFCVYDVLFLNGKSLIAVPYAERIRLLGTLVKPKVGVLTTCKRVKVESCEHLVELLNQAIDTHQEGVVIKKQDSTYSPNERNAGWYKIKPDYIDNLVSDFDLLIMGGFYNAKRSFVNTFLVGVLDKSTEDTFLAVTKVGIGLSVDQWKTLNTSLRPHWREVTFRREGRSKISEEPPGLRWGQTAPDVWIPPNHSIVLQLKGSELVRSASFATSYTIRFPRITAIRSDKAFQDVCTGEEFARLCSANTTVAKLAKRHVTAADLLPTSGTTSRKRKQISPLKFRRSAPEPEQDALPPLDDICSGLDFCVLSTAKGAPSIPELEATIRRHGGRTVKNPGPKTYAVIAGERTFLVSRVIETRRHNVATVEWVLRTLGAPHPLHSLPDFTPNDLLAATDELREQLAERFDRFGDSLTAPIANPDEMRALLKQMTVVERSLSVRELRNGQREILGASSSLRMFRGLVARLYEGNLKGEDGDVARFRARFGMLKFVRNGGRWVVGEEEEEDAGGTHVFVVENEGLERERLREWVDGRGFGKGKVVRLEWVQASLGGKRLLDEQLYSII</sequence>
<dbReference type="GO" id="GO:0003910">
    <property type="term" value="F:DNA ligase (ATP) activity"/>
    <property type="evidence" value="ECO:0007669"/>
    <property type="project" value="UniProtKB-EC"/>
</dbReference>
<dbReference type="GO" id="GO:0071897">
    <property type="term" value="P:DNA biosynthetic process"/>
    <property type="evidence" value="ECO:0007669"/>
    <property type="project" value="InterPro"/>
</dbReference>
<keyword evidence="10" id="KW-0227">DNA damage</keyword>
<dbReference type="GO" id="GO:0032807">
    <property type="term" value="C:DNA ligase IV complex"/>
    <property type="evidence" value="ECO:0007669"/>
    <property type="project" value="TreeGrafter"/>
</dbReference>
<feature type="domain" description="BRCT" evidence="22">
    <location>
        <begin position="820"/>
        <end position="928"/>
    </location>
</feature>
<proteinExistence type="inferred from homology"/>
<dbReference type="InterPro" id="IPR029710">
    <property type="entry name" value="LIG4"/>
</dbReference>
<evidence type="ECO:0000256" key="11">
    <source>
        <dbReference type="ARBA" id="ARBA00022840"/>
    </source>
</evidence>
<dbReference type="CDD" id="cd07903">
    <property type="entry name" value="Adenylation_DNA_ligase_IV"/>
    <property type="match status" value="1"/>
</dbReference>
<dbReference type="GO" id="GO:0006297">
    <property type="term" value="P:nucleotide-excision repair, DNA gap filling"/>
    <property type="evidence" value="ECO:0007669"/>
    <property type="project" value="TreeGrafter"/>
</dbReference>
<evidence type="ECO:0000256" key="4">
    <source>
        <dbReference type="ARBA" id="ARBA00012727"/>
    </source>
</evidence>
<dbReference type="InterPro" id="IPR012308">
    <property type="entry name" value="DNA_ligase_ATP-dep_N"/>
</dbReference>
<evidence type="ECO:0000256" key="19">
    <source>
        <dbReference type="RuleBase" id="RU004196"/>
    </source>
</evidence>
<evidence type="ECO:0000256" key="14">
    <source>
        <dbReference type="ARBA" id="ARBA00023204"/>
    </source>
</evidence>
<evidence type="ECO:0000256" key="16">
    <source>
        <dbReference type="ARBA" id="ARBA00030676"/>
    </source>
</evidence>
<evidence type="ECO:0000256" key="12">
    <source>
        <dbReference type="ARBA" id="ARBA00022842"/>
    </source>
</evidence>
<dbReference type="GO" id="GO:0003677">
    <property type="term" value="F:DNA binding"/>
    <property type="evidence" value="ECO:0007669"/>
    <property type="project" value="InterPro"/>
</dbReference>
<dbReference type="GO" id="GO:0006310">
    <property type="term" value="P:DNA recombination"/>
    <property type="evidence" value="ECO:0007669"/>
    <property type="project" value="UniProtKB-KW"/>
</dbReference>
<dbReference type="SUPFAM" id="SSF52113">
    <property type="entry name" value="BRCT domain"/>
    <property type="match status" value="1"/>
</dbReference>
<dbReference type="InterPro" id="IPR000977">
    <property type="entry name" value="DNA_ligase_ATP-dep"/>
</dbReference>
<evidence type="ECO:0000256" key="5">
    <source>
        <dbReference type="ARBA" id="ARBA00022073"/>
    </source>
</evidence>
<keyword evidence="8" id="KW-0677">Repeat</keyword>
<dbReference type="CDD" id="cd07968">
    <property type="entry name" value="OBF_DNA_ligase_IV"/>
    <property type="match status" value="1"/>
</dbReference>
<comment type="catalytic activity">
    <reaction evidence="18">
        <text>ATP + (deoxyribonucleotide)n-3'-hydroxyl + 5'-phospho-(deoxyribonucleotide)m = (deoxyribonucleotide)n+m + AMP + diphosphate.</text>
        <dbReference type="EC" id="6.5.1.1"/>
    </reaction>
</comment>
<evidence type="ECO:0000256" key="18">
    <source>
        <dbReference type="ARBA" id="ARBA00034003"/>
    </source>
</evidence>
<keyword evidence="7" id="KW-0479">Metal-binding</keyword>
<evidence type="ECO:0000259" key="21">
    <source>
        <dbReference type="PROSITE" id="PS50160"/>
    </source>
</evidence>
<evidence type="ECO:0000256" key="15">
    <source>
        <dbReference type="ARBA" id="ARBA00023242"/>
    </source>
</evidence>
<comment type="similarity">
    <text evidence="3 19">Belongs to the ATP-dependent DNA ligase family.</text>
</comment>
<evidence type="ECO:0000256" key="17">
    <source>
        <dbReference type="ARBA" id="ARBA00031942"/>
    </source>
</evidence>
<evidence type="ECO:0000256" key="3">
    <source>
        <dbReference type="ARBA" id="ARBA00007572"/>
    </source>
</evidence>
<dbReference type="Gene3D" id="3.40.50.10190">
    <property type="entry name" value="BRCT domain"/>
    <property type="match status" value="1"/>
</dbReference>
<dbReference type="Gene3D" id="3.30.470.30">
    <property type="entry name" value="DNA ligase/mRNA capping enzyme"/>
    <property type="match status" value="1"/>
</dbReference>
<evidence type="ECO:0000256" key="9">
    <source>
        <dbReference type="ARBA" id="ARBA00022741"/>
    </source>
</evidence>
<dbReference type="NCBIfam" id="TIGR00574">
    <property type="entry name" value="dnl1"/>
    <property type="match status" value="1"/>
</dbReference>
<name>A0A8D8A4L1_CULPI</name>
<dbReference type="GO" id="GO:0005524">
    <property type="term" value="F:ATP binding"/>
    <property type="evidence" value="ECO:0007669"/>
    <property type="project" value="UniProtKB-KW"/>
</dbReference>
<dbReference type="InterPro" id="IPR036420">
    <property type="entry name" value="BRCT_dom_sf"/>
</dbReference>
<evidence type="ECO:0000313" key="23">
    <source>
        <dbReference type="EMBL" id="CAG6448312.1"/>
    </source>
</evidence>
<dbReference type="SUPFAM" id="SSF56091">
    <property type="entry name" value="DNA ligase/mRNA capping enzyme, catalytic domain"/>
    <property type="match status" value="1"/>
</dbReference>
<evidence type="ECO:0000256" key="6">
    <source>
        <dbReference type="ARBA" id="ARBA00022598"/>
    </source>
</evidence>
<dbReference type="Gene3D" id="1.10.3260.10">
    <property type="entry name" value="DNA ligase, ATP-dependent, N-terminal domain"/>
    <property type="match status" value="1"/>
</dbReference>
<organism evidence="23">
    <name type="scientific">Culex pipiens</name>
    <name type="common">House mosquito</name>
    <dbReference type="NCBI Taxonomy" id="7175"/>
    <lineage>
        <taxon>Eukaryota</taxon>
        <taxon>Metazoa</taxon>
        <taxon>Ecdysozoa</taxon>
        <taxon>Arthropoda</taxon>
        <taxon>Hexapoda</taxon>
        <taxon>Insecta</taxon>
        <taxon>Pterygota</taxon>
        <taxon>Neoptera</taxon>
        <taxon>Endopterygota</taxon>
        <taxon>Diptera</taxon>
        <taxon>Nematocera</taxon>
        <taxon>Culicoidea</taxon>
        <taxon>Culicidae</taxon>
        <taxon>Culicinae</taxon>
        <taxon>Culicini</taxon>
        <taxon>Culex</taxon>
        <taxon>Culex</taxon>
    </lineage>
</organism>
<protein>
    <recommendedName>
        <fullName evidence="5">DNA ligase 4</fullName>
        <ecNumber evidence="4">6.5.1.1</ecNumber>
    </recommendedName>
    <alternativeName>
        <fullName evidence="17">DNA ligase IV</fullName>
    </alternativeName>
    <alternativeName>
        <fullName evidence="16">Polydeoxyribonucleotide synthase [ATP] 4</fullName>
    </alternativeName>
</protein>
<comment type="cofactor">
    <cofactor evidence="1">
        <name>Mg(2+)</name>
        <dbReference type="ChEBI" id="CHEBI:18420"/>
    </cofactor>
</comment>
<dbReference type="EC" id="6.5.1.1" evidence="4"/>
<dbReference type="GO" id="GO:0006303">
    <property type="term" value="P:double-strand break repair via nonhomologous end joining"/>
    <property type="evidence" value="ECO:0007669"/>
    <property type="project" value="TreeGrafter"/>
</dbReference>
<dbReference type="Gene3D" id="2.40.50.140">
    <property type="entry name" value="Nucleic acid-binding proteins"/>
    <property type="match status" value="1"/>
</dbReference>
<evidence type="ECO:0000256" key="20">
    <source>
        <dbReference type="SAM" id="MobiDB-lite"/>
    </source>
</evidence>
<dbReference type="AlphaFoldDB" id="A0A8D8A4L1"/>
<dbReference type="PANTHER" id="PTHR45997:SF1">
    <property type="entry name" value="DNA LIGASE 4"/>
    <property type="match status" value="1"/>
</dbReference>
<dbReference type="Pfam" id="PF04679">
    <property type="entry name" value="DNA_ligase_A_C"/>
    <property type="match status" value="1"/>
</dbReference>
<dbReference type="InterPro" id="IPR012340">
    <property type="entry name" value="NA-bd_OB-fold"/>
</dbReference>
<keyword evidence="12" id="KW-0460">Magnesium</keyword>
<evidence type="ECO:0000256" key="8">
    <source>
        <dbReference type="ARBA" id="ARBA00022737"/>
    </source>
</evidence>
<evidence type="ECO:0000256" key="10">
    <source>
        <dbReference type="ARBA" id="ARBA00022763"/>
    </source>
</evidence>
<feature type="region of interest" description="Disordered" evidence="20">
    <location>
        <begin position="632"/>
        <end position="661"/>
    </location>
</feature>
<evidence type="ECO:0000256" key="7">
    <source>
        <dbReference type="ARBA" id="ARBA00022723"/>
    </source>
</evidence>
<dbReference type="PROSITE" id="PS50172">
    <property type="entry name" value="BRCT"/>
    <property type="match status" value="2"/>
</dbReference>
<keyword evidence="9" id="KW-0547">Nucleotide-binding</keyword>
<feature type="compositionally biased region" description="Basic residues" evidence="20">
    <location>
        <begin position="638"/>
        <end position="651"/>
    </location>
</feature>
<dbReference type="InterPro" id="IPR012309">
    <property type="entry name" value="DNA_ligase_ATP-dep_C"/>
</dbReference>
<keyword evidence="13" id="KW-0233">DNA recombination</keyword>
<dbReference type="PANTHER" id="PTHR45997">
    <property type="entry name" value="DNA LIGASE 4"/>
    <property type="match status" value="1"/>
</dbReference>
<keyword evidence="11" id="KW-0067">ATP-binding</keyword>
<dbReference type="GO" id="GO:0046872">
    <property type="term" value="F:metal ion binding"/>
    <property type="evidence" value="ECO:0007669"/>
    <property type="project" value="UniProtKB-KW"/>
</dbReference>
<dbReference type="InterPro" id="IPR044125">
    <property type="entry name" value="Adenylation_DNA_ligase_IV"/>
</dbReference>
<keyword evidence="15" id="KW-0539">Nucleus</keyword>
<comment type="subcellular location">
    <subcellularLocation>
        <location evidence="2">Nucleus</location>
    </subcellularLocation>
</comment>
<accession>A0A8D8A4L1</accession>
<dbReference type="InterPro" id="IPR036599">
    <property type="entry name" value="DNA_ligase_N_sf"/>
</dbReference>
<evidence type="ECO:0000256" key="2">
    <source>
        <dbReference type="ARBA" id="ARBA00004123"/>
    </source>
</evidence>
<evidence type="ECO:0000256" key="1">
    <source>
        <dbReference type="ARBA" id="ARBA00001946"/>
    </source>
</evidence>
<dbReference type="Pfam" id="PF04675">
    <property type="entry name" value="DNA_ligase_A_N"/>
    <property type="match status" value="1"/>
</dbReference>
<dbReference type="GO" id="GO:0005958">
    <property type="term" value="C:DNA-dependent protein kinase-DNA ligase 4 complex"/>
    <property type="evidence" value="ECO:0007669"/>
    <property type="project" value="TreeGrafter"/>
</dbReference>